<keyword evidence="3" id="KW-0596">Phosphopantetheine</keyword>
<dbReference type="InterPro" id="IPR036477">
    <property type="entry name" value="Formyl_transf_N_sf"/>
</dbReference>
<keyword evidence="7 9" id="KW-0560">Oxidoreductase</keyword>
<feature type="binding site" evidence="12">
    <location>
        <begin position="569"/>
        <end position="571"/>
    </location>
    <ligand>
        <name>NADP(+)</name>
        <dbReference type="ChEBI" id="CHEBI:58349"/>
    </ligand>
</feature>
<dbReference type="SUPFAM" id="SSF47336">
    <property type="entry name" value="ACP-like"/>
    <property type="match status" value="1"/>
</dbReference>
<evidence type="ECO:0000256" key="5">
    <source>
        <dbReference type="ARBA" id="ARBA00022563"/>
    </source>
</evidence>
<evidence type="ECO:0000256" key="2">
    <source>
        <dbReference type="ARBA" id="ARBA00010978"/>
    </source>
</evidence>
<reference evidence="17" key="2">
    <citation type="submission" date="2025-09" db="UniProtKB">
        <authorList>
            <consortium name="Ensembl"/>
        </authorList>
    </citation>
    <scope>IDENTIFICATION</scope>
</reference>
<dbReference type="CDD" id="cd08703">
    <property type="entry name" value="FDH_Hydrolase_C"/>
    <property type="match status" value="1"/>
</dbReference>
<keyword evidence="5 9" id="KW-0554">One-carbon metabolism</keyword>
<evidence type="ECO:0000256" key="9">
    <source>
        <dbReference type="PIRNR" id="PIRNR036489"/>
    </source>
</evidence>
<comment type="catalytic activity">
    <reaction evidence="8">
        <text>(6R)-10-formyltetrahydrofolate + NADP(+) + H2O = (6S)-5,6,7,8-tetrahydrofolate + CO2 + NADPH + H(+)</text>
        <dbReference type="Rhea" id="RHEA:10180"/>
        <dbReference type="ChEBI" id="CHEBI:15377"/>
        <dbReference type="ChEBI" id="CHEBI:15378"/>
        <dbReference type="ChEBI" id="CHEBI:16526"/>
        <dbReference type="ChEBI" id="CHEBI:57453"/>
        <dbReference type="ChEBI" id="CHEBI:57783"/>
        <dbReference type="ChEBI" id="CHEBI:58349"/>
        <dbReference type="ChEBI" id="CHEBI:195366"/>
        <dbReference type="EC" id="1.5.1.6"/>
    </reaction>
    <physiologicalReaction direction="left-to-right" evidence="8">
        <dbReference type="Rhea" id="RHEA:10181"/>
    </physiologicalReaction>
</comment>
<feature type="site" description="Essential for catalytic activity" evidence="13">
    <location>
        <position position="142"/>
    </location>
</feature>
<dbReference type="GO" id="GO:0006730">
    <property type="term" value="P:one-carbon metabolic process"/>
    <property type="evidence" value="ECO:0007669"/>
    <property type="project" value="UniProtKB-KW"/>
</dbReference>
<dbReference type="PANTHER" id="PTHR11699">
    <property type="entry name" value="ALDEHYDE DEHYDROGENASE-RELATED"/>
    <property type="match status" value="1"/>
</dbReference>
<dbReference type="InterPro" id="IPR015590">
    <property type="entry name" value="Aldehyde_DH_dom"/>
</dbReference>
<feature type="active site" evidence="14">
    <location>
        <position position="671"/>
    </location>
</feature>
<comment type="similarity">
    <text evidence="2 9">In the N-terminal section; belongs to the GART family.</text>
</comment>
<feature type="binding site" evidence="12">
    <location>
        <begin position="595"/>
        <end position="598"/>
    </location>
    <ligand>
        <name>NADP(+)</name>
        <dbReference type="ChEBI" id="CHEBI:58349"/>
    </ligand>
</feature>
<sequence length="900" mass="98940">MKIVVIGQSQFGLEVYKCLRAKDHDVRGVFTTPDKDGRSDPLGTAAEKDGVPVFKLARWRVKGQVIPEVLETYKALGAELNVLPYCSQFIPMQVMDYPCHGSIIYHPSLLPRHRGASAINWTLAHGDEKAGFSVFWADSGLDTGPILLQKEVSVTSDDTLNSLYRRFLFPEGIKGMVEAVQLIESGHAPRIIQPEEGATYEPIMKKELAKINWDQPALVIHNWIRGNDSNPGAWTTMDGQRVTFLGSHLGGSAPQGGKEVSIEGATQPGLIYQDGLLVYGNDGNSVTVKNLRFDDGQMRPASAYFCQSETTTMELSSEEQAMVEEMKEVWTSILSSVSIVEDSTDFFKSGAGSMDVIRLVEEVRARFRGVQLEPEDMYMAPQFGAFVQAVARRMRGEGQRELVVNYVTKEVNGMVINIPHQCFINGEFVDAADGKTYDAINPSDETVICSVACASTRDVDLAVAAAKTAFEDGEWGKMNARDKGNLMYRLADLMEKHQEELATIEALDSGAVYTLALKTHVGMAVQTFRYFAGWCDKIQGSTIPINHARPNRNLTLTRRQPLGVCAIVIPWNYPLMMLAWKSAACLAAGNTLVLKPAQVTPLSALKFAELSARVGFPPGVINILPGPGSVVGQHMSEHCDIHKIGFTGSTEIGKQIMKSCAMSNLKKVSLELGGKSPLIIFSDCDLDKAVRMGMNAVFFNKGENCIAAGHLFVEDSIHDEFVHGVLREVQKLKIGDPLDRSTDHGPQNHKAHLEKLLEFCKRGQAEGATLRYGGTQLPRPGLFFVPAIFTDVQDDMFIAKEESFGPIMIISRFPNGNVEDVLRRANATEYGLASGVFTRDVNRALFVAERLQAGTVFVNTYNKTDVAAPFGGFKMSGFGKDLGEESLNEYLQTKCITLEY</sequence>
<evidence type="ECO:0000256" key="4">
    <source>
        <dbReference type="ARBA" id="ARBA00022553"/>
    </source>
</evidence>
<feature type="binding site" evidence="12">
    <location>
        <begin position="802"/>
        <end position="804"/>
    </location>
    <ligand>
        <name>NADP(+)</name>
        <dbReference type="ChEBI" id="CHEBI:58349"/>
    </ligand>
</feature>
<feature type="binding site" evidence="12">
    <location>
        <begin position="648"/>
        <end position="649"/>
    </location>
    <ligand>
        <name>NADP(+)</name>
        <dbReference type="ChEBI" id="CHEBI:58349"/>
    </ligand>
</feature>
<comment type="similarity">
    <text evidence="15">Belongs to the aldehyde dehydrogenase family.</text>
</comment>
<dbReference type="FunFam" id="3.40.605.10:FF:000050">
    <property type="entry name" value="Aldehyde dehydrogenase, mitochondrial"/>
    <property type="match status" value="1"/>
</dbReference>
<evidence type="ECO:0000259" key="16">
    <source>
        <dbReference type="PROSITE" id="PS50075"/>
    </source>
</evidence>
<dbReference type="CDD" id="cd07140">
    <property type="entry name" value="ALDH_F1L_FTFDH"/>
    <property type="match status" value="1"/>
</dbReference>
<dbReference type="SUPFAM" id="SSF53328">
    <property type="entry name" value="Formyltransferase"/>
    <property type="match status" value="1"/>
</dbReference>
<dbReference type="FunFam" id="3.10.25.10:FF:000002">
    <property type="entry name" value="10-formyltetrahydrofolate dehydrogenase"/>
    <property type="match status" value="1"/>
</dbReference>
<feature type="active site" description="Proton acceptor" evidence="10">
    <location>
        <position position="671"/>
    </location>
</feature>
<keyword evidence="18" id="KW-1185">Reference proteome</keyword>
<dbReference type="Gene3D" id="3.40.50.170">
    <property type="entry name" value="Formyl transferase, N-terminal domain"/>
    <property type="match status" value="1"/>
</dbReference>
<dbReference type="Pfam" id="PF02911">
    <property type="entry name" value="Formyl_trans_C"/>
    <property type="match status" value="1"/>
</dbReference>
<name>A0A8C4NB17_EPTBU</name>
<dbReference type="Gene3D" id="3.40.309.10">
    <property type="entry name" value="Aldehyde Dehydrogenase, Chain A, domain 2"/>
    <property type="match status" value="1"/>
</dbReference>
<dbReference type="FunFam" id="1.10.1200.10:FF:000002">
    <property type="entry name" value="10-formyltetrahydrofolate dehydrogenase"/>
    <property type="match status" value="1"/>
</dbReference>
<keyword evidence="6 9" id="KW-0521">NADP</keyword>
<dbReference type="Gene3D" id="3.40.605.10">
    <property type="entry name" value="Aldehyde Dehydrogenase, Chain A, domain 1"/>
    <property type="match status" value="1"/>
</dbReference>
<dbReference type="InterPro" id="IPR029510">
    <property type="entry name" value="Ald_DH_CS_GLU"/>
</dbReference>
<evidence type="ECO:0000313" key="17">
    <source>
        <dbReference type="Ensembl" id="ENSEBUP00000004275.1"/>
    </source>
</evidence>
<dbReference type="EC" id="1.5.1.6" evidence="9"/>
<dbReference type="GO" id="GO:0016155">
    <property type="term" value="F:formyltetrahydrofolate dehydrogenase activity"/>
    <property type="evidence" value="ECO:0007669"/>
    <property type="project" value="UniProtKB-UniRule"/>
</dbReference>
<dbReference type="Pfam" id="PF00171">
    <property type="entry name" value="Aldedh"/>
    <property type="match status" value="1"/>
</dbReference>
<dbReference type="InterPro" id="IPR011034">
    <property type="entry name" value="Formyl_transferase-like_C_sf"/>
</dbReference>
<dbReference type="InterPro" id="IPR016163">
    <property type="entry name" value="Ald_DH_C"/>
</dbReference>
<organism evidence="17 18">
    <name type="scientific">Eptatretus burgeri</name>
    <name type="common">Inshore hagfish</name>
    <dbReference type="NCBI Taxonomy" id="7764"/>
    <lineage>
        <taxon>Eukaryota</taxon>
        <taxon>Metazoa</taxon>
        <taxon>Chordata</taxon>
        <taxon>Craniata</taxon>
        <taxon>Vertebrata</taxon>
        <taxon>Cyclostomata</taxon>
        <taxon>Myxini</taxon>
        <taxon>Myxiniformes</taxon>
        <taxon>Myxinidae</taxon>
        <taxon>Eptatretinae</taxon>
        <taxon>Eptatretus</taxon>
    </lineage>
</organism>
<feature type="binding site" evidence="11">
    <location>
        <begin position="88"/>
        <end position="90"/>
    </location>
    <ligand>
        <name>(6R)-10-formyltetrahydrofolate</name>
        <dbReference type="ChEBI" id="CHEBI:195366"/>
    </ligand>
</feature>
<dbReference type="GO" id="GO:0005737">
    <property type="term" value="C:cytoplasm"/>
    <property type="evidence" value="ECO:0007669"/>
    <property type="project" value="InterPro"/>
</dbReference>
<evidence type="ECO:0000313" key="18">
    <source>
        <dbReference type="Proteomes" id="UP000694388"/>
    </source>
</evidence>
<evidence type="ECO:0000256" key="12">
    <source>
        <dbReference type="PIRSR" id="PIRSR036489-3"/>
    </source>
</evidence>
<dbReference type="Pfam" id="PF00551">
    <property type="entry name" value="Formyl_trans_N"/>
    <property type="match status" value="1"/>
</dbReference>
<dbReference type="PROSITE" id="PS50075">
    <property type="entry name" value="CARRIER"/>
    <property type="match status" value="1"/>
</dbReference>
<dbReference type="InterPro" id="IPR037022">
    <property type="entry name" value="Formyl_trans_C_sf"/>
</dbReference>
<dbReference type="Ensembl" id="ENSEBUT00000004701.1">
    <property type="protein sequence ID" value="ENSEBUP00000004275.1"/>
    <property type="gene ID" value="ENSEBUG00000003031.1"/>
</dbReference>
<evidence type="ECO:0000256" key="3">
    <source>
        <dbReference type="ARBA" id="ARBA00022450"/>
    </source>
</evidence>
<dbReference type="InterPro" id="IPR005793">
    <property type="entry name" value="Formyl_trans_C"/>
</dbReference>
<dbReference type="InterPro" id="IPR002376">
    <property type="entry name" value="Formyl_transf_N"/>
</dbReference>
<proteinExistence type="inferred from homology"/>
<protein>
    <recommendedName>
        <fullName evidence="9">10-formyltetrahydrofolate dehydrogenase</fullName>
        <ecNumber evidence="9">1.5.1.6</ecNumber>
    </recommendedName>
</protein>
<comment type="similarity">
    <text evidence="1 9">In the C-terminal section; belongs to the aldehyde dehydrogenase family. ALDH1L subfamily.</text>
</comment>
<evidence type="ECO:0000256" key="13">
    <source>
        <dbReference type="PIRSR" id="PIRSR036489-4"/>
    </source>
</evidence>
<dbReference type="AlphaFoldDB" id="A0A8C4NB17"/>
<dbReference type="FunFam" id="3.40.50.170:FF:000002">
    <property type="entry name" value="10-formyltetrahydrofolate dehydrogenase"/>
    <property type="match status" value="1"/>
</dbReference>
<dbReference type="GO" id="GO:0016620">
    <property type="term" value="F:oxidoreductase activity, acting on the aldehyde or oxo group of donors, NAD or NADP as acceptor"/>
    <property type="evidence" value="ECO:0007669"/>
    <property type="project" value="InterPro"/>
</dbReference>
<dbReference type="Gene3D" id="3.10.25.10">
    <property type="entry name" value="Formyl transferase, C-terminal domain"/>
    <property type="match status" value="1"/>
</dbReference>
<dbReference type="Pfam" id="PF00550">
    <property type="entry name" value="PP-binding"/>
    <property type="match status" value="1"/>
</dbReference>
<dbReference type="InterPro" id="IPR011407">
    <property type="entry name" value="10_FTHF_DH"/>
</dbReference>
<dbReference type="PROSITE" id="PS00070">
    <property type="entry name" value="ALDEHYDE_DEHYDR_CYS"/>
    <property type="match status" value="1"/>
</dbReference>
<dbReference type="PIRSF" id="PIRSF036489">
    <property type="entry name" value="10-FTHFDH"/>
    <property type="match status" value="1"/>
</dbReference>
<dbReference type="FunFam" id="3.40.605.10:FF:000026">
    <property type="entry name" value="Aldehyde dehydrogenase, putative"/>
    <property type="match status" value="1"/>
</dbReference>
<feature type="binding site" evidence="12">
    <location>
        <position position="755"/>
    </location>
    <ligand>
        <name>NADP(+)</name>
        <dbReference type="ChEBI" id="CHEBI:58349"/>
    </ligand>
</feature>
<evidence type="ECO:0000256" key="14">
    <source>
        <dbReference type="PROSITE-ProRule" id="PRU10007"/>
    </source>
</evidence>
<dbReference type="Gene3D" id="1.10.1200.10">
    <property type="entry name" value="ACP-like"/>
    <property type="match status" value="1"/>
</dbReference>
<evidence type="ECO:0000256" key="6">
    <source>
        <dbReference type="ARBA" id="ARBA00022857"/>
    </source>
</evidence>
<accession>A0A8C4NB17</accession>
<dbReference type="InterPro" id="IPR016160">
    <property type="entry name" value="Ald_DH_CS_CYS"/>
</dbReference>
<feature type="active site" description="Proton donor" evidence="10">
    <location>
        <position position="705"/>
    </location>
</feature>
<feature type="binding site" evidence="12">
    <location>
        <begin position="628"/>
        <end position="633"/>
    </location>
    <ligand>
        <name>NADP(+)</name>
        <dbReference type="ChEBI" id="CHEBI:58349"/>
    </ligand>
</feature>
<evidence type="ECO:0000256" key="1">
    <source>
        <dbReference type="ARBA" id="ARBA00007995"/>
    </source>
</evidence>
<evidence type="ECO:0000256" key="11">
    <source>
        <dbReference type="PIRSR" id="PIRSR036489-2"/>
    </source>
</evidence>
<dbReference type="InterPro" id="IPR009081">
    <property type="entry name" value="PP-bd_ACP"/>
</dbReference>
<dbReference type="SUPFAM" id="SSF50486">
    <property type="entry name" value="FMT C-terminal domain-like"/>
    <property type="match status" value="1"/>
</dbReference>
<dbReference type="GO" id="GO:0009258">
    <property type="term" value="P:10-formyltetrahydrofolate catabolic process"/>
    <property type="evidence" value="ECO:0007669"/>
    <property type="project" value="UniProtKB-UniRule"/>
</dbReference>
<dbReference type="InterPro" id="IPR036736">
    <property type="entry name" value="ACP-like_sf"/>
</dbReference>
<evidence type="ECO:0000256" key="15">
    <source>
        <dbReference type="RuleBase" id="RU003345"/>
    </source>
</evidence>
<feature type="domain" description="Carrier" evidence="16">
    <location>
        <begin position="317"/>
        <end position="394"/>
    </location>
</feature>
<dbReference type="InterPro" id="IPR016162">
    <property type="entry name" value="Ald_DH_N"/>
</dbReference>
<dbReference type="InterPro" id="IPR016161">
    <property type="entry name" value="Ald_DH/histidinol_DH"/>
</dbReference>
<keyword evidence="4" id="KW-0597">Phosphoprotein</keyword>
<dbReference type="PROSITE" id="PS00687">
    <property type="entry name" value="ALDEHYDE_DEHYDR_GLU"/>
    <property type="match status" value="1"/>
</dbReference>
<evidence type="ECO:0000256" key="10">
    <source>
        <dbReference type="PIRSR" id="PIRSR036489-1"/>
    </source>
</evidence>
<evidence type="ECO:0000256" key="7">
    <source>
        <dbReference type="ARBA" id="ARBA00023002"/>
    </source>
</evidence>
<evidence type="ECO:0000256" key="8">
    <source>
        <dbReference type="ARBA" id="ARBA00048239"/>
    </source>
</evidence>
<dbReference type="GeneTree" id="ENSGT00940000158018"/>
<dbReference type="SUPFAM" id="SSF53720">
    <property type="entry name" value="ALDH-like"/>
    <property type="match status" value="1"/>
</dbReference>
<reference evidence="17" key="1">
    <citation type="submission" date="2025-08" db="UniProtKB">
        <authorList>
            <consortium name="Ensembl"/>
        </authorList>
    </citation>
    <scope>IDENTIFICATION</scope>
</reference>
<dbReference type="FunFam" id="3.40.309.10:FF:000008">
    <property type="entry name" value="Cytosolic 10-formyltetrahydrofolate dehydrogenase"/>
    <property type="match status" value="1"/>
</dbReference>
<feature type="binding site" evidence="11">
    <location>
        <position position="142"/>
    </location>
    <ligand>
        <name>(6R)-10-formyltetrahydrofolate</name>
        <dbReference type="ChEBI" id="CHEBI:195366"/>
    </ligand>
</feature>
<feature type="active site" description="Proton donor" evidence="10">
    <location>
        <position position="106"/>
    </location>
</feature>
<dbReference type="Proteomes" id="UP000694388">
    <property type="component" value="Unplaced"/>
</dbReference>